<dbReference type="Proteomes" id="UP001642484">
    <property type="component" value="Unassembled WGS sequence"/>
</dbReference>
<gene>
    <name evidence="7" type="ORF">CCMP2556_LOCUS7142</name>
</gene>
<feature type="transmembrane region" description="Helical" evidence="5">
    <location>
        <begin position="225"/>
        <end position="254"/>
    </location>
</feature>
<organism evidence="7 8">
    <name type="scientific">Durusdinium trenchii</name>
    <dbReference type="NCBI Taxonomy" id="1381693"/>
    <lineage>
        <taxon>Eukaryota</taxon>
        <taxon>Sar</taxon>
        <taxon>Alveolata</taxon>
        <taxon>Dinophyceae</taxon>
        <taxon>Suessiales</taxon>
        <taxon>Symbiodiniaceae</taxon>
        <taxon>Durusdinium</taxon>
    </lineage>
</organism>
<name>A0ABP0INT3_9DINO</name>
<comment type="subcellular location">
    <subcellularLocation>
        <location evidence="1">Membrane</location>
        <topology evidence="1">Multi-pass membrane protein</topology>
    </subcellularLocation>
</comment>
<feature type="transmembrane region" description="Helical" evidence="5">
    <location>
        <begin position="64"/>
        <end position="83"/>
    </location>
</feature>
<keyword evidence="2 5" id="KW-0812">Transmembrane</keyword>
<feature type="transmembrane region" description="Helical" evidence="5">
    <location>
        <begin position="129"/>
        <end position="146"/>
    </location>
</feature>
<evidence type="ECO:0000256" key="2">
    <source>
        <dbReference type="ARBA" id="ARBA00022692"/>
    </source>
</evidence>
<dbReference type="InterPro" id="IPR006634">
    <property type="entry name" value="TLC-dom"/>
</dbReference>
<feature type="transmembrane region" description="Helical" evidence="5">
    <location>
        <begin position="183"/>
        <end position="205"/>
    </location>
</feature>
<keyword evidence="4 5" id="KW-0472">Membrane</keyword>
<feature type="transmembrane region" description="Helical" evidence="5">
    <location>
        <begin position="152"/>
        <end position="171"/>
    </location>
</feature>
<keyword evidence="8" id="KW-1185">Reference proteome</keyword>
<evidence type="ECO:0000313" key="8">
    <source>
        <dbReference type="Proteomes" id="UP001642484"/>
    </source>
</evidence>
<keyword evidence="3 5" id="KW-1133">Transmembrane helix</keyword>
<feature type="domain" description="TLC" evidence="6">
    <location>
        <begin position="58"/>
        <end position="258"/>
    </location>
</feature>
<protein>
    <recommendedName>
        <fullName evidence="6">TLC domain-containing protein</fullName>
    </recommendedName>
</protein>
<dbReference type="PANTHER" id="PTHR13439:SF0">
    <property type="entry name" value="TOPOISOMERASE I DAMAGE AFFECTED PROTEIN 4"/>
    <property type="match status" value="1"/>
</dbReference>
<evidence type="ECO:0000256" key="4">
    <source>
        <dbReference type="ARBA" id="ARBA00023136"/>
    </source>
</evidence>
<dbReference type="PANTHER" id="PTHR13439">
    <property type="entry name" value="CT120 PROTEIN"/>
    <property type="match status" value="1"/>
</dbReference>
<comment type="caution">
    <text evidence="7">The sequence shown here is derived from an EMBL/GenBank/DDBJ whole genome shotgun (WGS) entry which is preliminary data.</text>
</comment>
<proteinExistence type="predicted"/>
<evidence type="ECO:0000256" key="5">
    <source>
        <dbReference type="SAM" id="Phobius"/>
    </source>
</evidence>
<dbReference type="EMBL" id="CAXAMN010003125">
    <property type="protein sequence ID" value="CAK9003084.1"/>
    <property type="molecule type" value="Genomic_DNA"/>
</dbReference>
<dbReference type="Pfam" id="PF03798">
    <property type="entry name" value="TRAM_LAG1_CLN8"/>
    <property type="match status" value="1"/>
</dbReference>
<feature type="transmembrane region" description="Helical" evidence="5">
    <location>
        <begin position="103"/>
        <end position="122"/>
    </location>
</feature>
<dbReference type="InterPro" id="IPR050846">
    <property type="entry name" value="TLCD"/>
</dbReference>
<sequence>MLVELAGITGAILLKHAVLRRLLCCCSSQARLRYRYRYKRFSKSYCTKVRDLNEKEQQEVVNRLMLFVAPSTMVVLSVASLYSSDAFQDPQSRWASSDGPTTAGEWAGLILASFMIYELVLYAAYGKGLAFWVHHVVALTISLNWLVLRIGTFWGCVVLLTEATTPCLVGTRMMKDSGWTKEPVYKLCVACFWLCWLAVRIAWLLAMLSLFCRDLLFGLPEHVPLYFVAVNGLSVLGLLVLSCVWFVPITRIFYQVMTGKSRQR</sequence>
<evidence type="ECO:0000313" key="7">
    <source>
        <dbReference type="EMBL" id="CAK9003084.1"/>
    </source>
</evidence>
<evidence type="ECO:0000256" key="1">
    <source>
        <dbReference type="ARBA" id="ARBA00004141"/>
    </source>
</evidence>
<reference evidence="7 8" key="1">
    <citation type="submission" date="2024-02" db="EMBL/GenBank/DDBJ databases">
        <authorList>
            <person name="Chen Y."/>
            <person name="Shah S."/>
            <person name="Dougan E. K."/>
            <person name="Thang M."/>
            <person name="Chan C."/>
        </authorList>
    </citation>
    <scope>NUCLEOTIDE SEQUENCE [LARGE SCALE GENOMIC DNA]</scope>
</reference>
<accession>A0ABP0INT3</accession>
<evidence type="ECO:0000256" key="3">
    <source>
        <dbReference type="ARBA" id="ARBA00022989"/>
    </source>
</evidence>
<dbReference type="SMART" id="SM00724">
    <property type="entry name" value="TLC"/>
    <property type="match status" value="1"/>
</dbReference>
<evidence type="ECO:0000259" key="6">
    <source>
        <dbReference type="SMART" id="SM00724"/>
    </source>
</evidence>